<dbReference type="GO" id="GO:0004866">
    <property type="term" value="F:endopeptidase inhibitor activity"/>
    <property type="evidence" value="ECO:0007669"/>
    <property type="project" value="InterPro"/>
</dbReference>
<reference evidence="2" key="1">
    <citation type="submission" date="2017-07" db="EMBL/GenBank/DDBJ databases">
        <title>Taro Niue Genome Assembly and Annotation.</title>
        <authorList>
            <person name="Atibalentja N."/>
            <person name="Keating K."/>
            <person name="Fields C.J."/>
        </authorList>
    </citation>
    <scope>NUCLEOTIDE SEQUENCE</scope>
    <source>
        <strain evidence="2">Niue_2</strain>
        <tissue evidence="2">Leaf</tissue>
    </source>
</reference>
<feature type="chain" id="PRO_5032273166" evidence="1">
    <location>
        <begin position="24"/>
        <end position="216"/>
    </location>
</feature>
<organism evidence="2 3">
    <name type="scientific">Colocasia esculenta</name>
    <name type="common">Wild taro</name>
    <name type="synonym">Arum esculentum</name>
    <dbReference type="NCBI Taxonomy" id="4460"/>
    <lineage>
        <taxon>Eukaryota</taxon>
        <taxon>Viridiplantae</taxon>
        <taxon>Streptophyta</taxon>
        <taxon>Embryophyta</taxon>
        <taxon>Tracheophyta</taxon>
        <taxon>Spermatophyta</taxon>
        <taxon>Magnoliopsida</taxon>
        <taxon>Liliopsida</taxon>
        <taxon>Araceae</taxon>
        <taxon>Aroideae</taxon>
        <taxon>Colocasieae</taxon>
        <taxon>Colocasia</taxon>
    </lineage>
</organism>
<feature type="signal peptide" evidence="1">
    <location>
        <begin position="1"/>
        <end position="23"/>
    </location>
</feature>
<evidence type="ECO:0000256" key="1">
    <source>
        <dbReference type="SAM" id="SignalP"/>
    </source>
</evidence>
<dbReference type="EMBL" id="NMUH01000224">
    <property type="protein sequence ID" value="MQL74823.1"/>
    <property type="molecule type" value="Genomic_DNA"/>
</dbReference>
<sequence>MQHSTLFLLSLGLLLAASSGARSSPAPVVDTDGDSLERGRQYYATFHIVGVPVVGLMLWPTNNSCPPHLDVSWFGLHSQPLAFFPEDPAENIIREGNTLYAMFVEPTQCSESTVWKLGSNGTITTGGTSSSSSDFHKSRFAISKFGDEDEGYTFQYCPCSVGVNRPSCNAPCHEGLEVNSAREKLPLRLRVKGNGYPSGFFFQKVKDVTNLQLLMA</sequence>
<name>A0A843TZJ9_COLES</name>
<dbReference type="InterPro" id="IPR002160">
    <property type="entry name" value="Prot_inh_Kunz-lg"/>
</dbReference>
<dbReference type="OrthoDB" id="1918435at2759"/>
<dbReference type="Proteomes" id="UP000652761">
    <property type="component" value="Unassembled WGS sequence"/>
</dbReference>
<dbReference type="SMART" id="SM00452">
    <property type="entry name" value="STI"/>
    <property type="match status" value="1"/>
</dbReference>
<gene>
    <name evidence="2" type="ORF">Taro_007172</name>
</gene>
<keyword evidence="1" id="KW-0732">Signal</keyword>
<evidence type="ECO:0000313" key="2">
    <source>
        <dbReference type="EMBL" id="MQL74823.1"/>
    </source>
</evidence>
<dbReference type="PANTHER" id="PTHR33107:SF5">
    <property type="entry name" value="KUNITZ TRYPSIN INHIBITOR 5"/>
    <property type="match status" value="1"/>
</dbReference>
<dbReference type="AlphaFoldDB" id="A0A843TZJ9"/>
<proteinExistence type="predicted"/>
<dbReference type="Gene3D" id="2.80.10.50">
    <property type="match status" value="1"/>
</dbReference>
<evidence type="ECO:0000313" key="3">
    <source>
        <dbReference type="Proteomes" id="UP000652761"/>
    </source>
</evidence>
<comment type="caution">
    <text evidence="2">The sequence shown here is derived from an EMBL/GenBank/DDBJ whole genome shotgun (WGS) entry which is preliminary data.</text>
</comment>
<dbReference type="PANTHER" id="PTHR33107">
    <property type="entry name" value="KUNITZ TRYPSIN INHIBITOR 2"/>
    <property type="match status" value="1"/>
</dbReference>
<dbReference type="InterPro" id="IPR011065">
    <property type="entry name" value="Kunitz_inhibitor_STI-like_sf"/>
</dbReference>
<protein>
    <submittedName>
        <fullName evidence="2">Uncharacterized protein</fullName>
    </submittedName>
</protein>
<dbReference type="Pfam" id="PF00197">
    <property type="entry name" value="Kunitz_legume"/>
    <property type="match status" value="1"/>
</dbReference>
<keyword evidence="3" id="KW-1185">Reference proteome</keyword>
<dbReference type="SUPFAM" id="SSF50386">
    <property type="entry name" value="STI-like"/>
    <property type="match status" value="1"/>
</dbReference>
<accession>A0A843TZJ9</accession>